<dbReference type="PANTHER" id="PTHR11359">
    <property type="entry name" value="AMP DEAMINASE"/>
    <property type="match status" value="1"/>
</dbReference>
<dbReference type="Pfam" id="PF19326">
    <property type="entry name" value="AMP_deaminase"/>
    <property type="match status" value="2"/>
</dbReference>
<dbReference type="STRING" id="1071383.J7R2E0"/>
<dbReference type="Gene3D" id="3.20.20.140">
    <property type="entry name" value="Metal-dependent hydrolases"/>
    <property type="match status" value="2"/>
</dbReference>
<dbReference type="eggNOG" id="KOG1096">
    <property type="taxonomic scope" value="Eukaryota"/>
</dbReference>
<dbReference type="AlphaFoldDB" id="J7R2E0"/>
<dbReference type="SUPFAM" id="SSF51556">
    <property type="entry name" value="Metallo-dependent hydrolases"/>
    <property type="match status" value="1"/>
</dbReference>
<dbReference type="HOGENOM" id="CLU_003782_2_0_1"/>
<dbReference type="InterPro" id="IPR032466">
    <property type="entry name" value="Metal_Hydrolase"/>
</dbReference>
<evidence type="ECO:0000256" key="1">
    <source>
        <dbReference type="ARBA" id="ARBA00006676"/>
    </source>
</evidence>
<organism evidence="2 3">
    <name type="scientific">Huiozyma naganishii (strain ATCC MYA-139 / BCRC 22969 / CBS 8797 / KCTC 17520 / NBRC 10181 / NCYC 3082 / Yp74L-3)</name>
    <name type="common">Yeast</name>
    <name type="synonym">Kazachstania naganishii</name>
    <dbReference type="NCBI Taxonomy" id="1071383"/>
    <lineage>
        <taxon>Eukaryota</taxon>
        <taxon>Fungi</taxon>
        <taxon>Dikarya</taxon>
        <taxon>Ascomycota</taxon>
        <taxon>Saccharomycotina</taxon>
        <taxon>Saccharomycetes</taxon>
        <taxon>Saccharomycetales</taxon>
        <taxon>Saccharomycetaceae</taxon>
        <taxon>Huiozyma</taxon>
    </lineage>
</organism>
<keyword evidence="3" id="KW-1185">Reference proteome</keyword>
<reference evidence="2 3" key="1">
    <citation type="journal article" date="2011" name="Proc. Natl. Acad. Sci. U.S.A.">
        <title>Evolutionary erosion of yeast sex chromosomes by mating-type switching accidents.</title>
        <authorList>
            <person name="Gordon J.L."/>
            <person name="Armisen D."/>
            <person name="Proux-Wera E."/>
            <person name="Oheigeartaigh S.S."/>
            <person name="Byrne K.P."/>
            <person name="Wolfe K.H."/>
        </authorList>
    </citation>
    <scope>NUCLEOTIDE SEQUENCE [LARGE SCALE GENOMIC DNA]</scope>
    <source>
        <strain evidence="3">ATCC MYA-139 / BCRC 22969 / CBS 8797 / CCRC 22969 / KCTC 17520 / NBRC 10181 / NCYC 3082</strain>
    </source>
</reference>
<dbReference type="GO" id="GO:0003876">
    <property type="term" value="F:AMP deaminase activity"/>
    <property type="evidence" value="ECO:0007669"/>
    <property type="project" value="InterPro"/>
</dbReference>
<accession>J7R2E0</accession>
<dbReference type="GO" id="GO:0032264">
    <property type="term" value="P:IMP salvage"/>
    <property type="evidence" value="ECO:0007669"/>
    <property type="project" value="InterPro"/>
</dbReference>
<sequence>MTVGSVTDQRSLFSEENGMSDVAVKTMPLASTEATEQLQKKKDISIDDMDMIALKTNFDKQMIVGSPMYLDPLEEERGTMILEYKDDEIRKESRYSLKGNCSNPEPASSTHYHFQKIREVTNPFHQLVKFREKYVRGSFQDSESNIKNDVEKWLVYPKPLPKFWKFDKDERFLGEAEFDPENPIRKVKSGYYCIRPHDYGLANRTAASSIHYTGEEFELDDFVSTIAEHNKVHSLDEDDLEEREIPTFREFKHNFGFMIEMIQSHPMNEISEKRLNYLLDKFDLFQHLKSKSEILENKQVPYRDFYNCRKVDQGVLLSGLVTQRQLSEFIWEKINTESTRIVHVTSSGDGLTIRDIFQLGCSHENPLEVGLKVIDDQFLDWYRDVYLSTYHLIKYSESEIENELSGLKLRYYFLAKIFLEFDNAIEGEYLAQILIRFTIHLLEKSKYQLGQISVDFQFYDPKDSNAQTNNWWMKFSHWLIKWKLVSYNIRWNIQLSRVFPQLFAARKVSNFQDYFDSIFTPLFENQESKELDFFLRNVCSLDVVISQSDEYLWKIFADINLPPKDWVAEGDNPTISHYIYYTFANLARFNQLRHRKHKNTIPLRSYCSPSTSNRTSQFSSTTLYFTEKVESLVCNLLLCNGGLLQGEPIWNAPSLLEYLFYLFQIPIITAPLSSVNVSSGNTDALLNDQKGTLKQSNGPEANPVKLSRDISVAGQYTYDKNPFMKMLRIGFKVCISSRSVLFNSSYTLEPMIEEYSVAASIYLLNAADLCELARNSVISSGYNGFYKAHWSGIVIENNGDNVMSDPLGLIDMWNDKPEDNRIRHNVPNIRRKYRTETLEQEWEFINDRFVD</sequence>
<dbReference type="GO" id="GO:0005829">
    <property type="term" value="C:cytosol"/>
    <property type="evidence" value="ECO:0007669"/>
    <property type="project" value="TreeGrafter"/>
</dbReference>
<proteinExistence type="inferred from homology"/>
<dbReference type="PANTHER" id="PTHR11359:SF7">
    <property type="entry name" value="INACTIVE DEAMINASE YBR284W-RELATED"/>
    <property type="match status" value="1"/>
</dbReference>
<dbReference type="OrthoDB" id="1723809at2759"/>
<dbReference type="OMA" id="SYNIRWN"/>
<evidence type="ECO:0000313" key="3">
    <source>
        <dbReference type="Proteomes" id="UP000006310"/>
    </source>
</evidence>
<dbReference type="KEGG" id="kng:KNAG_0B05270"/>
<dbReference type="EMBL" id="HE978315">
    <property type="protein sequence ID" value="CCK68960.1"/>
    <property type="molecule type" value="Genomic_DNA"/>
</dbReference>
<protein>
    <submittedName>
        <fullName evidence="2">Uncharacterized protein</fullName>
    </submittedName>
</protein>
<comment type="similarity">
    <text evidence="1">Belongs to the metallo-dependent hydrolases superfamily. Adenosine and AMP deaminases family.</text>
</comment>
<gene>
    <name evidence="2" type="primary">KNAG0B05270</name>
    <name evidence="2" type="ordered locus">KNAG_0B05270</name>
</gene>
<reference evidence="3" key="2">
    <citation type="submission" date="2012-08" db="EMBL/GenBank/DDBJ databases">
        <title>Genome sequence of Kazachstania naganishii.</title>
        <authorList>
            <person name="Gordon J.L."/>
            <person name="Armisen D."/>
            <person name="Proux-Wera E."/>
            <person name="OhEigeartaigh S.S."/>
            <person name="Byrne K.P."/>
            <person name="Wolfe K.H."/>
        </authorList>
    </citation>
    <scope>NUCLEOTIDE SEQUENCE [LARGE SCALE GENOMIC DNA]</scope>
    <source>
        <strain evidence="3">ATCC MYA-139 / BCRC 22969 / CBS 8797 / CCRC 22969 / KCTC 17520 / NBRC 10181 / NCYC 3082</strain>
    </source>
</reference>
<dbReference type="Proteomes" id="UP000006310">
    <property type="component" value="Chromosome 2"/>
</dbReference>
<dbReference type="GeneID" id="34524610"/>
<name>J7R2E0_HUIN7</name>
<evidence type="ECO:0000313" key="2">
    <source>
        <dbReference type="EMBL" id="CCK68960.1"/>
    </source>
</evidence>
<dbReference type="InterPro" id="IPR006329">
    <property type="entry name" value="AMPD"/>
</dbReference>
<dbReference type="RefSeq" id="XP_022463206.1">
    <property type="nucleotide sequence ID" value="XM_022606518.1"/>
</dbReference>